<accession>A0A4Z0PBH9</accession>
<feature type="coiled-coil region" evidence="1">
    <location>
        <begin position="658"/>
        <end position="694"/>
    </location>
</feature>
<feature type="coiled-coil region" evidence="1">
    <location>
        <begin position="151"/>
        <end position="178"/>
    </location>
</feature>
<gene>
    <name evidence="2" type="ORF">EU556_13805</name>
</gene>
<evidence type="ECO:0000313" key="3">
    <source>
        <dbReference type="Proteomes" id="UP000298337"/>
    </source>
</evidence>
<dbReference type="OrthoDB" id="952449at2"/>
<name>A0A4Z0PBH9_9BACT</name>
<organism evidence="2 3">
    <name type="scientific">Hymenobacter fodinae</name>
    <dbReference type="NCBI Taxonomy" id="2510796"/>
    <lineage>
        <taxon>Bacteria</taxon>
        <taxon>Pseudomonadati</taxon>
        <taxon>Bacteroidota</taxon>
        <taxon>Cytophagia</taxon>
        <taxon>Cytophagales</taxon>
        <taxon>Hymenobacteraceae</taxon>
        <taxon>Hymenobacter</taxon>
    </lineage>
</organism>
<evidence type="ECO:0000256" key="1">
    <source>
        <dbReference type="SAM" id="Coils"/>
    </source>
</evidence>
<feature type="coiled-coil region" evidence="1">
    <location>
        <begin position="789"/>
        <end position="841"/>
    </location>
</feature>
<keyword evidence="1" id="KW-0175">Coiled coil</keyword>
<evidence type="ECO:0000313" key="2">
    <source>
        <dbReference type="EMBL" id="TGE08756.1"/>
    </source>
</evidence>
<dbReference type="RefSeq" id="WP_135434665.1">
    <property type="nucleotide sequence ID" value="NZ_SRLA01000002.1"/>
</dbReference>
<feature type="coiled-coil region" evidence="1">
    <location>
        <begin position="563"/>
        <end position="590"/>
    </location>
</feature>
<comment type="caution">
    <text evidence="2">The sequence shown here is derived from an EMBL/GenBank/DDBJ whole genome shotgun (WGS) entry which is preliminary data.</text>
</comment>
<protein>
    <submittedName>
        <fullName evidence="2">Uncharacterized protein</fullName>
    </submittedName>
</protein>
<proteinExistence type="predicted"/>
<sequence>MAEKIILEVDINYNDQRLIAIQKDLNANRQAAVDMKKAFQEGRMSSDELAAAQVRLKAQADALVKEQKILNEANAAQVRANQAQAGSLEQMQQQLKASKAAYAALSDEEKASADKGGVLKTQQDNLTASIAATKRERTEAAKAAEIARKANEAEEGSVDALKAKSAQLTAQYNAMGKENRLNTEAGKALTAELKETNEALLAAGVNVGDFRRQVGNYGVIGKDITAVIQQLVKLEEQQKQVGEGSDEYKKITTQIGFVQKAAQEAGAKAGLSFEQTQAKLKSYGDAIRPVIQEVVKLEAEQEQLEDSSEAYTRIGFKVAGLEKQLEEIPKEAKTVGSALKDAASSTDVFSGATARYNTVKERFTQIVNIAKAATAGEITLLGALKLALLATGLGAFVVVLGSLATYLTKTREGTQLLDNVMAQVSATFNVLIDRVGLAGRAIKQLFDGNFSGAAASAKAAMSGIGDEISREIVLAKDLSIERQKLERDTLRNIDTNKKLLNEVERAKNVRDNERNSIEKRQQANELAYATELRREKTLSELAQRKIALLKAEADQRGGLEKLNDEEFKTFKEAQNELRDIQEDAAGKQNELITNRFQLAKELQDREFANTKGHYTALAIAAADGSKAELNARIKAIEATAKAEASAINITGGQRREIEQRALDEIADLRREFRAKQLQAQSEELDLQLRSVKANSEEEENILRQKLSNAYQLELTQKGLSDQDRLTLEKKYNSDAAELARGFASRRKSDALQADIDTLNARLARAQVGSSEELEISRELIEKQRLLQIAALDEKQNNEARQRLINAQAEREANETRFQEASNAAERTITEQQQALERARASGALSEQQYQDAAYLQDLAAYEARIQIAKRFNKDTTDLAAQRTNVEIAQVARITAKERERLQVISDLTQDFTATVGQALGDLLTQQTADFDEFGKTLVILLLDTLQKVVLAQQAAAVTTSLAQPDSVATFGATGITRAAILSGLITAAFETAKAAITAGFAEGGRVDGPGSGTSDSIPALLSNGEHVWTAEEVHRAGGHAVVESMRQQALAGSLLSYLPIFQPQRLAIGGPVGVVASGDGGATVRASAAAAGPNIDYNQLAQAMARQPVIVDVKDINNAQGRRALVRQRTTLG</sequence>
<keyword evidence="3" id="KW-1185">Reference proteome</keyword>
<dbReference type="Proteomes" id="UP000298337">
    <property type="component" value="Unassembled WGS sequence"/>
</dbReference>
<dbReference type="AlphaFoldDB" id="A0A4Z0PBH9"/>
<dbReference type="EMBL" id="SRLA01000002">
    <property type="protein sequence ID" value="TGE08756.1"/>
    <property type="molecule type" value="Genomic_DNA"/>
</dbReference>
<reference evidence="2 3" key="1">
    <citation type="submission" date="2019-04" db="EMBL/GenBank/DDBJ databases">
        <authorList>
            <person name="Feng G."/>
            <person name="Zhang J."/>
            <person name="Zhu H."/>
        </authorList>
    </citation>
    <scope>NUCLEOTIDE SEQUENCE [LARGE SCALE GENOMIC DNA]</scope>
    <source>
        <strain evidence="2 3">92R-1</strain>
    </source>
</reference>